<dbReference type="Proteomes" id="UP001431783">
    <property type="component" value="Unassembled WGS sequence"/>
</dbReference>
<evidence type="ECO:0000313" key="4">
    <source>
        <dbReference type="Proteomes" id="UP001431783"/>
    </source>
</evidence>
<comment type="caution">
    <text evidence="3">The sequence shown here is derived from an EMBL/GenBank/DDBJ whole genome shotgun (WGS) entry which is preliminary data.</text>
</comment>
<dbReference type="PANTHER" id="PTHR47080:SF1">
    <property type="entry name" value="CHROMOSOME 16 OPEN READING FRAME 96"/>
    <property type="match status" value="1"/>
</dbReference>
<accession>A0AAW1US19</accession>
<dbReference type="Pfam" id="PF16043">
    <property type="entry name" value="DUF4795"/>
    <property type="match status" value="1"/>
</dbReference>
<dbReference type="PANTHER" id="PTHR47080">
    <property type="entry name" value="CHROMOSOME 16 OPEN READING FRAME 96"/>
    <property type="match status" value="1"/>
</dbReference>
<feature type="region of interest" description="Disordered" evidence="1">
    <location>
        <begin position="87"/>
        <end position="220"/>
    </location>
</feature>
<name>A0AAW1US19_9CUCU</name>
<keyword evidence="4" id="KW-1185">Reference proteome</keyword>
<feature type="region of interest" description="Disordered" evidence="1">
    <location>
        <begin position="245"/>
        <end position="265"/>
    </location>
</feature>
<protein>
    <recommendedName>
        <fullName evidence="2">DUF4795 domain-containing protein</fullName>
    </recommendedName>
</protein>
<dbReference type="InterPro" id="IPR032013">
    <property type="entry name" value="DUF4795"/>
</dbReference>
<dbReference type="AlphaFoldDB" id="A0AAW1US19"/>
<feature type="compositionally biased region" description="Basic and acidic residues" evidence="1">
    <location>
        <begin position="153"/>
        <end position="166"/>
    </location>
</feature>
<feature type="compositionally biased region" description="Polar residues" evidence="1">
    <location>
        <begin position="202"/>
        <end position="220"/>
    </location>
</feature>
<dbReference type="EMBL" id="JARQZJ010000091">
    <property type="protein sequence ID" value="KAK9883282.1"/>
    <property type="molecule type" value="Genomic_DNA"/>
</dbReference>
<feature type="compositionally biased region" description="Basic and acidic residues" evidence="1">
    <location>
        <begin position="188"/>
        <end position="201"/>
    </location>
</feature>
<feature type="region of interest" description="Disordered" evidence="1">
    <location>
        <begin position="897"/>
        <end position="920"/>
    </location>
</feature>
<organism evidence="3 4">
    <name type="scientific">Henosepilachna vigintioctopunctata</name>
    <dbReference type="NCBI Taxonomy" id="420089"/>
    <lineage>
        <taxon>Eukaryota</taxon>
        <taxon>Metazoa</taxon>
        <taxon>Ecdysozoa</taxon>
        <taxon>Arthropoda</taxon>
        <taxon>Hexapoda</taxon>
        <taxon>Insecta</taxon>
        <taxon>Pterygota</taxon>
        <taxon>Neoptera</taxon>
        <taxon>Endopterygota</taxon>
        <taxon>Coleoptera</taxon>
        <taxon>Polyphaga</taxon>
        <taxon>Cucujiformia</taxon>
        <taxon>Coccinelloidea</taxon>
        <taxon>Coccinellidae</taxon>
        <taxon>Epilachninae</taxon>
        <taxon>Epilachnini</taxon>
        <taxon>Henosepilachna</taxon>
    </lineage>
</organism>
<evidence type="ECO:0000256" key="1">
    <source>
        <dbReference type="SAM" id="MobiDB-lite"/>
    </source>
</evidence>
<sequence>MATSATILNLHQLTDAALIGPDFGTVHFRLLHTTLQIMITQLGLQDLMIEFKGPESEMIQKIFDPKIPGGTKSTQYNITGNINTTTTKTWDQSFDRQDNYPTNPADPSRRVSETKPSNQSKPQDDNGPNTPKSPYDPPKPSYDAPRPSNDPSKSPHDAPKSSHDAPKQNYEANKPTYDAPKPSYEGSKASHDTSKPTHDSSRPSNTSHAPGVPKSQNISKSDGEYIRLMIADEANIEQEVKVINRRKDSKEDPDPFPQKFASPPRSSVIIVPTKDDREITPTFTVAVTTEEFERLTRDVHDLKVKYNELTKMSSNTELMKAVRTSTDKVASPVVDMYQILSLTKRVEAAELGMSKIASMIEDLAKEQVESQKLATTPGAPPSGGETVIKVIEKATKLRTSIDSGQGPISELLKEIEHRLADLERKFEEGVHGEGTHLPKIAEVAGPVSGDDFSKVDLVSKELGDALVLIQSEFKNVRNLIQALDVPGLQKKIDSIKYSGGVSSDKEAGIVVGGGGDISERMAQMEMHFNQCLDHINSLDKMFHGKMETVSNQISSLERELGSLTDKMLGIDDHVSMTGATEVNVLDLYKKFMELENVTNNIGQTAAELLDEREQRSLHMSALLEQIEELKTMKADKQDVEGQLADKVDICMINKKVSHEQFDATCMDLTRGIEDALEKLTRQEELWQQALTDIQTEVGSKLDKMEIGPLKEFITHKLGVLQAKLKALAKFKKEQEAAGTKAALLKDVKCISCDQDVVMRKTMDPSLYPQPPSLPPTKTMAPYLAYELDQLRKQQRTLNTSRNLNHFEQIKKGDACNRYCGGSHTLTTPQQRVTRLGHFLEQWGPEISMANDTEIKGKDGMIYKGEEKTEISILQTSVPPLTPKRPSMVVQGDILASRPEQPERLSISKPSGKAAGGVSFN</sequence>
<evidence type="ECO:0000259" key="2">
    <source>
        <dbReference type="Pfam" id="PF16043"/>
    </source>
</evidence>
<gene>
    <name evidence="3" type="ORF">WA026_001466</name>
</gene>
<feature type="domain" description="DUF4795" evidence="2">
    <location>
        <begin position="582"/>
        <end position="782"/>
    </location>
</feature>
<evidence type="ECO:0000313" key="3">
    <source>
        <dbReference type="EMBL" id="KAK9883282.1"/>
    </source>
</evidence>
<feature type="compositionally biased region" description="Polar residues" evidence="1">
    <location>
        <begin position="114"/>
        <end position="130"/>
    </location>
</feature>
<reference evidence="3 4" key="1">
    <citation type="submission" date="2023-03" db="EMBL/GenBank/DDBJ databases">
        <title>Genome insight into feeding habits of ladybird beetles.</title>
        <authorList>
            <person name="Li H.-S."/>
            <person name="Huang Y.-H."/>
            <person name="Pang H."/>
        </authorList>
    </citation>
    <scope>NUCLEOTIDE SEQUENCE [LARGE SCALE GENOMIC DNA]</scope>
    <source>
        <strain evidence="3">SYSU_2023b</strain>
        <tissue evidence="3">Whole body</tissue>
    </source>
</reference>
<proteinExistence type="predicted"/>